<dbReference type="Pfam" id="PF08424">
    <property type="entry name" value="NRDE-2"/>
    <property type="match status" value="1"/>
</dbReference>
<feature type="compositionally biased region" description="Basic residues" evidence="4">
    <location>
        <begin position="119"/>
        <end position="128"/>
    </location>
</feature>
<dbReference type="GO" id="GO:0031048">
    <property type="term" value="P:regulatory ncRNA-mediated heterochromatin formation"/>
    <property type="evidence" value="ECO:0007669"/>
    <property type="project" value="TreeGrafter"/>
</dbReference>
<feature type="region of interest" description="Disordered" evidence="4">
    <location>
        <begin position="1"/>
        <end position="78"/>
    </location>
</feature>
<evidence type="ECO:0000313" key="5">
    <source>
        <dbReference type="EnsemblMetazoa" id="XP_016973519.1"/>
    </source>
</evidence>
<dbReference type="GO" id="GO:1902369">
    <property type="term" value="P:negative regulation of RNA catabolic process"/>
    <property type="evidence" value="ECO:0007669"/>
    <property type="project" value="TreeGrafter"/>
</dbReference>
<feature type="compositionally biased region" description="Low complexity" evidence="4">
    <location>
        <begin position="55"/>
        <end position="65"/>
    </location>
</feature>
<dbReference type="GeneID" id="108040530"/>
<comment type="similarity">
    <text evidence="2">Belongs to the NRDE2 family.</text>
</comment>
<keyword evidence="3" id="KW-0539">Nucleus</keyword>
<evidence type="ECO:0000256" key="4">
    <source>
        <dbReference type="SAM" id="MobiDB-lite"/>
    </source>
</evidence>
<reference evidence="6" key="1">
    <citation type="journal article" date="2021" name="Elife">
        <title>Highly contiguous assemblies of 101 drosophilid genomes.</title>
        <authorList>
            <person name="Kim B.Y."/>
            <person name="Wang J.R."/>
            <person name="Miller D.E."/>
            <person name="Barmina O."/>
            <person name="Delaney E."/>
            <person name="Thompson A."/>
            <person name="Comeault A.A."/>
            <person name="Peede D."/>
            <person name="D'Agostino E.R."/>
            <person name="Pelaez J."/>
            <person name="Aguilar J.M."/>
            <person name="Haji D."/>
            <person name="Matsunaga T."/>
            <person name="Armstrong E.E."/>
            <person name="Zych M."/>
            <person name="Ogawa Y."/>
            <person name="Stamenkovic-Radak M."/>
            <person name="Jelic M."/>
            <person name="Veselinovic M.S."/>
            <person name="Tanaskovic M."/>
            <person name="Eric P."/>
            <person name="Gao J.J."/>
            <person name="Katoh T.K."/>
            <person name="Toda M.J."/>
            <person name="Watabe H."/>
            <person name="Watada M."/>
            <person name="Davis J.S."/>
            <person name="Moyle L.C."/>
            <person name="Manoli G."/>
            <person name="Bertolini E."/>
            <person name="Kostal V."/>
            <person name="Hawley R.S."/>
            <person name="Takahashi A."/>
            <person name="Jones C.D."/>
            <person name="Price D.K."/>
            <person name="Whiteman N."/>
            <person name="Kopp A."/>
            <person name="Matute D.R."/>
            <person name="Petrov D.A."/>
        </authorList>
    </citation>
    <scope>NUCLEOTIDE SEQUENCE [LARGE SCALE GENOMIC DNA]</scope>
</reference>
<gene>
    <name evidence="7" type="primary">LOC108040530</name>
    <name evidence="5" type="synonym">108040530</name>
</gene>
<dbReference type="OrthoDB" id="297219at2759"/>
<protein>
    <submittedName>
        <fullName evidence="7">Protein NRDE2 homolog</fullName>
    </submittedName>
</protein>
<feature type="region of interest" description="Disordered" evidence="4">
    <location>
        <begin position="115"/>
        <end position="152"/>
    </location>
</feature>
<dbReference type="Proteomes" id="UP001652680">
    <property type="component" value="Unassembled WGS sequence"/>
</dbReference>
<feature type="compositionally biased region" description="Basic and acidic residues" evidence="4">
    <location>
        <begin position="19"/>
        <end position="31"/>
    </location>
</feature>
<proteinExistence type="inferred from homology"/>
<feature type="compositionally biased region" description="Basic and acidic residues" evidence="4">
    <location>
        <begin position="129"/>
        <end position="143"/>
    </location>
</feature>
<evidence type="ECO:0000313" key="7">
    <source>
        <dbReference type="RefSeq" id="XP_016973519.1"/>
    </source>
</evidence>
<evidence type="ECO:0000256" key="2">
    <source>
        <dbReference type="ARBA" id="ARBA00009265"/>
    </source>
</evidence>
<dbReference type="GO" id="GO:0071013">
    <property type="term" value="C:catalytic step 2 spliceosome"/>
    <property type="evidence" value="ECO:0007669"/>
    <property type="project" value="TreeGrafter"/>
</dbReference>
<evidence type="ECO:0000256" key="1">
    <source>
        <dbReference type="ARBA" id="ARBA00004123"/>
    </source>
</evidence>
<organism evidence="7">
    <name type="scientific">Drosophila rhopaloa</name>
    <name type="common">Fruit fly</name>
    <dbReference type="NCBI Taxonomy" id="1041015"/>
    <lineage>
        <taxon>Eukaryota</taxon>
        <taxon>Metazoa</taxon>
        <taxon>Ecdysozoa</taxon>
        <taxon>Arthropoda</taxon>
        <taxon>Hexapoda</taxon>
        <taxon>Insecta</taxon>
        <taxon>Pterygota</taxon>
        <taxon>Neoptera</taxon>
        <taxon>Endopterygota</taxon>
        <taxon>Diptera</taxon>
        <taxon>Brachycera</taxon>
        <taxon>Muscomorpha</taxon>
        <taxon>Ephydroidea</taxon>
        <taxon>Drosophilidae</taxon>
        <taxon>Drosophila</taxon>
        <taxon>Sophophora</taxon>
    </lineage>
</organism>
<name>A0A6P4EAD6_DRORH</name>
<evidence type="ECO:0000256" key="3">
    <source>
        <dbReference type="ARBA" id="ARBA00023242"/>
    </source>
</evidence>
<dbReference type="AlphaFoldDB" id="A0A6P4EAD6"/>
<sequence length="1010" mass="115952">MSLFPAYGGGQSPAFSVAKEIKNPEKDKEAGTKSANWKNNESYNQKHIAVDHINIPTQSPTSDSSTDSEDSSAEASEIPIKAKDAVKAKLLEFDANDEFYVDKNSNSMYRSLSTLTKPTRPRYKSRMTRLRDLEDKTRRESGRSKLSSKSSRYTGRNYVDCEATPSTEEVRRLQEQLIQSKVLVQREPQRVEHWLELHRLLDLNLDKANRLAVAEHQLHTLETALEHHPSNEQILRLYTDVANATYQASEVAARFTKMLDKNPFEYTLWTALIMVTQGNMARCNVPAVLRIYAFSMRRMHVGHTDEHSRELATVDTDRIMLKLFHNCVLFMRQTGSLNMMFALLRLTLELNFPGLSVDCFEACAASEKPLIEYEEMVLRSGMPMPEIWSRVERLRQAHCYLPYPQLTHSEKDAVAGGLDTQRCIFSDDVVAYAHALKSPDNRLHLLLLVVQLTKMPFVRSACLAAKLNPRIDEFGESEAIEMLFASLADRHSYAVPLSRNAGFNAAMLDLAKDICVTPSFMPHLIGYELYAATISSLLLKCSEAFRSEESKRMVFLVLWMRFQRLLVVLHKLTGKLTKSYRKETRLRIRKQLALPENRRVLRFYTELAMCEFEGLEKDDDENRVFDLFKNIITTGSQMDSDFTSPDLMHSYLVCAEMLIKCCRRDEAVHLLSCLCMCQHADSLTTEAATAGIETSLKRGLHLLQEEVATLDTLPAEMPLEEYFLPNKLLILLRARCLLLMLDLNHSVVDRILDELLQHQLGPEAVKNSERRRFLREQVMEIQILQLQLPHSPPGEVDQNLRETAKKGNTGGKRTSLMSRSAQLVDLVSRGLDEFPRNLMMLQCWAGFNTMLWHKQRARFIRAQAGIISLVHLVIAARCRFAMASDRETLPGTLEDHVQLAVRNRLVSMFETFLPTNKNRSEIEEGQYRLLRRNSLYWRMYLQCLSDTRTSFERSKECLLTAMDECPWDKALLMEGTKFVPQDMPHLQDVMTEKELRIYALPEELDILRES</sequence>
<dbReference type="PANTHER" id="PTHR13471">
    <property type="entry name" value="TETRATRICOPEPTIDE-LIKE HELICAL"/>
    <property type="match status" value="1"/>
</dbReference>
<feature type="compositionally biased region" description="Polar residues" evidence="4">
    <location>
        <begin position="33"/>
        <end position="45"/>
    </location>
</feature>
<keyword evidence="6" id="KW-1185">Reference proteome</keyword>
<dbReference type="EnsemblMetazoa" id="XM_017118030.1">
    <property type="protein sequence ID" value="XP_016973519.1"/>
    <property type="gene ID" value="LOC108040530"/>
</dbReference>
<dbReference type="InterPro" id="IPR013633">
    <property type="entry name" value="NRDE-2"/>
</dbReference>
<evidence type="ECO:0000313" key="6">
    <source>
        <dbReference type="Proteomes" id="UP001652680"/>
    </source>
</evidence>
<reference evidence="7" key="2">
    <citation type="submission" date="2025-04" db="UniProtKB">
        <authorList>
            <consortium name="RefSeq"/>
        </authorList>
    </citation>
    <scope>IDENTIFICATION</scope>
</reference>
<reference evidence="5" key="3">
    <citation type="submission" date="2025-05" db="UniProtKB">
        <authorList>
            <consortium name="EnsemblMetazoa"/>
        </authorList>
    </citation>
    <scope>IDENTIFICATION</scope>
</reference>
<dbReference type="RefSeq" id="XP_016973519.1">
    <property type="nucleotide sequence ID" value="XM_017118030.1"/>
</dbReference>
<accession>A0A6P4EAD6</accession>
<comment type="subcellular location">
    <subcellularLocation>
        <location evidence="1">Nucleus</location>
    </subcellularLocation>
</comment>
<dbReference type="PANTHER" id="PTHR13471:SF0">
    <property type="entry name" value="NUCLEAR EXOSOME REGULATOR NRDE2"/>
    <property type="match status" value="1"/>
</dbReference>